<feature type="region of interest" description="Disordered" evidence="1">
    <location>
        <begin position="1"/>
        <end position="48"/>
    </location>
</feature>
<protein>
    <submittedName>
        <fullName evidence="2">Uncharacterized protein</fullName>
    </submittedName>
</protein>
<feature type="compositionally biased region" description="Basic residues" evidence="1">
    <location>
        <begin position="23"/>
        <end position="32"/>
    </location>
</feature>
<reference evidence="2" key="1">
    <citation type="submission" date="2021-02" db="EMBL/GenBank/DDBJ databases">
        <authorList>
            <person name="Dougan E. K."/>
            <person name="Rhodes N."/>
            <person name="Thang M."/>
            <person name="Chan C."/>
        </authorList>
    </citation>
    <scope>NUCLEOTIDE SEQUENCE</scope>
</reference>
<dbReference type="AlphaFoldDB" id="A0A813BHN1"/>
<keyword evidence="3" id="KW-1185">Reference proteome</keyword>
<evidence type="ECO:0000256" key="1">
    <source>
        <dbReference type="SAM" id="MobiDB-lite"/>
    </source>
</evidence>
<feature type="non-terminal residue" evidence="2">
    <location>
        <position position="1"/>
    </location>
</feature>
<comment type="caution">
    <text evidence="2">The sequence shown here is derived from an EMBL/GenBank/DDBJ whole genome shotgun (WGS) entry which is preliminary data.</text>
</comment>
<accession>A0A813BHN1</accession>
<dbReference type="OrthoDB" id="443945at2759"/>
<dbReference type="Proteomes" id="UP000601435">
    <property type="component" value="Unassembled WGS sequence"/>
</dbReference>
<evidence type="ECO:0000313" key="3">
    <source>
        <dbReference type="Proteomes" id="UP000601435"/>
    </source>
</evidence>
<dbReference type="EMBL" id="CAJNJA010071585">
    <property type="protein sequence ID" value="CAE7904302.1"/>
    <property type="molecule type" value="Genomic_DNA"/>
</dbReference>
<sequence>AAEDKAGHPKDGKKAGKKEVKDGKKKKKKGKKSSSSPSDDDSSSAEKSDLELGDCASLFGLGKRDLARPAGSVRLDDLSCRQLGFAVSNVVEAVSPSDIFELGGELEGLLNDRAATAKRNKHMTEHNLALFEAKTAATVWKKRMATLVQARALDEALLTQRLVTVN</sequence>
<gene>
    <name evidence="2" type="ORF">SNEC2469_LOCUS30558</name>
</gene>
<evidence type="ECO:0000313" key="2">
    <source>
        <dbReference type="EMBL" id="CAE7904302.1"/>
    </source>
</evidence>
<feature type="compositionally biased region" description="Basic and acidic residues" evidence="1">
    <location>
        <begin position="1"/>
        <end position="22"/>
    </location>
</feature>
<organism evidence="2 3">
    <name type="scientific">Symbiodinium necroappetens</name>
    <dbReference type="NCBI Taxonomy" id="1628268"/>
    <lineage>
        <taxon>Eukaryota</taxon>
        <taxon>Sar</taxon>
        <taxon>Alveolata</taxon>
        <taxon>Dinophyceae</taxon>
        <taxon>Suessiales</taxon>
        <taxon>Symbiodiniaceae</taxon>
        <taxon>Symbiodinium</taxon>
    </lineage>
</organism>
<proteinExistence type="predicted"/>
<name>A0A813BHN1_9DINO</name>